<dbReference type="EC" id="3.1.6.1" evidence="4"/>
<name>A0A174ED58_9FIRM</name>
<dbReference type="GO" id="GO:0005737">
    <property type="term" value="C:cytoplasm"/>
    <property type="evidence" value="ECO:0007669"/>
    <property type="project" value="TreeGrafter"/>
</dbReference>
<evidence type="ECO:0000256" key="2">
    <source>
        <dbReference type="ARBA" id="ARBA00022801"/>
    </source>
</evidence>
<feature type="domain" description="Sulfatase N-terminal" evidence="3">
    <location>
        <begin position="3"/>
        <end position="340"/>
    </location>
</feature>
<evidence type="ECO:0000256" key="1">
    <source>
        <dbReference type="ARBA" id="ARBA00022723"/>
    </source>
</evidence>
<dbReference type="InterPro" id="IPR017850">
    <property type="entry name" value="Alkaline_phosphatase_core_sf"/>
</dbReference>
<proteinExistence type="predicted"/>
<reference evidence="4 5" key="1">
    <citation type="submission" date="2015-09" db="EMBL/GenBank/DDBJ databases">
        <authorList>
            <consortium name="Pathogen Informatics"/>
        </authorList>
    </citation>
    <scope>NUCLEOTIDE SEQUENCE [LARGE SCALE GENOMIC DNA]</scope>
    <source>
        <strain evidence="4 5">2789STDY5608850</strain>
    </source>
</reference>
<dbReference type="InterPro" id="IPR000917">
    <property type="entry name" value="Sulfatase_N"/>
</dbReference>
<sequence length="500" mass="57450">MRVIMVMFDSLNRNMLNPYGGNLAATPNFNRLAEHSVTFDNCYAGSLPCMPARRELHTGRYNFLHRSWGPLEPFDDSMPELLNHSGIHSHMVTDHYHYFEDGGATYHTRYRTWEGFRGQEGDAWKGVVSPDQIPEGYRNRCDGGADNWEHNWVPQDFVNRSYMETEEKQPQSLTFEAGCSFIRTNHGADQWYLQIETFDPHEPFFSQEKFKKLFPDPYNGGVYDWPDYRKVDERDTPEEILHLRAEYAALLTMCDEKLGEVLDLLDEYGMWKDTMVIVNTDHGFLLAEHGQWAKCHCPFYNEVARIPLFIWDPVTGARGIHADSLVQTIDLPATILAQFGLRLPEDMEGVPLQPVLADGGKAVRKAALYGIFGGQINCTDGRYVYMRSPVDTDTGIYQYTLMPTRHGGRRAFIENGELEKMTLSEGLSFTKGLPVLRIPYEKEAGQAKYDTMLFDLENDPGQEHPIHDEEAERYMAALMAERMKENGCPEEIFMRYGLKK</sequence>
<evidence type="ECO:0000313" key="5">
    <source>
        <dbReference type="Proteomes" id="UP000095651"/>
    </source>
</evidence>
<evidence type="ECO:0000259" key="3">
    <source>
        <dbReference type="Pfam" id="PF00884"/>
    </source>
</evidence>
<dbReference type="GO" id="GO:0046872">
    <property type="term" value="F:metal ion binding"/>
    <property type="evidence" value="ECO:0007669"/>
    <property type="project" value="UniProtKB-KW"/>
</dbReference>
<dbReference type="AlphaFoldDB" id="A0A174ED58"/>
<dbReference type="RefSeq" id="WP_055655553.1">
    <property type="nucleotide sequence ID" value="NZ_CABIXC010000005.1"/>
</dbReference>
<dbReference type="PANTHER" id="PTHR45953:SF1">
    <property type="entry name" value="IDURONATE 2-SULFATASE"/>
    <property type="match status" value="1"/>
</dbReference>
<keyword evidence="2 4" id="KW-0378">Hydrolase</keyword>
<dbReference type="Gene3D" id="3.40.720.10">
    <property type="entry name" value="Alkaline Phosphatase, subunit A"/>
    <property type="match status" value="1"/>
</dbReference>
<organism evidence="4 5">
    <name type="scientific">Hungatella hathewayi</name>
    <dbReference type="NCBI Taxonomy" id="154046"/>
    <lineage>
        <taxon>Bacteria</taxon>
        <taxon>Bacillati</taxon>
        <taxon>Bacillota</taxon>
        <taxon>Clostridia</taxon>
        <taxon>Lachnospirales</taxon>
        <taxon>Lachnospiraceae</taxon>
        <taxon>Hungatella</taxon>
    </lineage>
</organism>
<gene>
    <name evidence="4" type="ORF">ERS852407_02550</name>
</gene>
<dbReference type="SUPFAM" id="SSF53649">
    <property type="entry name" value="Alkaline phosphatase-like"/>
    <property type="match status" value="1"/>
</dbReference>
<dbReference type="EMBL" id="CYZE01000005">
    <property type="protein sequence ID" value="CUO34195.1"/>
    <property type="molecule type" value="Genomic_DNA"/>
</dbReference>
<dbReference type="Proteomes" id="UP000095651">
    <property type="component" value="Unassembled WGS sequence"/>
</dbReference>
<accession>A0A174ED58</accession>
<dbReference type="Pfam" id="PF00884">
    <property type="entry name" value="Sulfatase"/>
    <property type="match status" value="1"/>
</dbReference>
<protein>
    <submittedName>
        <fullName evidence="4">Arylsulfatase</fullName>
        <ecNumber evidence="4">3.1.6.1</ecNumber>
    </submittedName>
</protein>
<dbReference type="GO" id="GO:0004065">
    <property type="term" value="F:arylsulfatase activity"/>
    <property type="evidence" value="ECO:0007669"/>
    <property type="project" value="UniProtKB-EC"/>
</dbReference>
<dbReference type="PANTHER" id="PTHR45953">
    <property type="entry name" value="IDURONATE 2-SULFATASE"/>
    <property type="match status" value="1"/>
</dbReference>
<dbReference type="CDD" id="cd16148">
    <property type="entry name" value="sulfatase_like"/>
    <property type="match status" value="1"/>
</dbReference>
<evidence type="ECO:0000313" key="4">
    <source>
        <dbReference type="EMBL" id="CUO34195.1"/>
    </source>
</evidence>
<keyword evidence="1" id="KW-0479">Metal-binding</keyword>